<dbReference type="RefSeq" id="WP_349759728.1">
    <property type="nucleotide sequence ID" value="NZ_JBEGCI010000018.1"/>
</dbReference>
<comment type="caution">
    <text evidence="2">The sequence shown here is derived from an EMBL/GenBank/DDBJ whole genome shotgun (WGS) entry which is preliminary data.</text>
</comment>
<accession>A0ABV1N914</accession>
<keyword evidence="1" id="KW-0472">Membrane</keyword>
<proteinExistence type="predicted"/>
<protein>
    <submittedName>
        <fullName evidence="2">Carboxypeptidase-like regulatory domain-containing protein</fullName>
    </submittedName>
</protein>
<gene>
    <name evidence="2" type="ORF">ABE957_16325</name>
</gene>
<reference evidence="2 3" key="1">
    <citation type="submission" date="2024-05" db="EMBL/GenBank/DDBJ databases">
        <title>Halomonas sp. CS7 16S ribosomal RNA gene Genome sequencing and assembly.</title>
        <authorList>
            <person name="Yook S."/>
        </authorList>
    </citation>
    <scope>NUCLEOTIDE SEQUENCE [LARGE SCALE GENOMIC DNA]</scope>
    <source>
        <strain evidence="2 3">CS7</strain>
    </source>
</reference>
<evidence type="ECO:0000313" key="2">
    <source>
        <dbReference type="EMBL" id="MEQ6890239.1"/>
    </source>
</evidence>
<keyword evidence="3" id="KW-1185">Reference proteome</keyword>
<organism evidence="2 3">
    <name type="scientific">Halomonas pelophila</name>
    <dbReference type="NCBI Taxonomy" id="3151122"/>
    <lineage>
        <taxon>Bacteria</taxon>
        <taxon>Pseudomonadati</taxon>
        <taxon>Pseudomonadota</taxon>
        <taxon>Gammaproteobacteria</taxon>
        <taxon>Oceanospirillales</taxon>
        <taxon>Halomonadaceae</taxon>
        <taxon>Halomonas</taxon>
    </lineage>
</organism>
<sequence>MSSRSRPLRRLVLELLAAFGVLGLLVWLALWWLAPAPVSGRLVEYHGAAPIAGATITLRRQGWGRSDHHGQLIWDKGYVATATTNAEGRFRVAMPGPVWLVGSGGGRLRAEAEGYQTLDIGHAAPGAALILQTVVNRDERLPGGTAYLGWDAAGEPFGWSFIDHAPTGDLSRVDLYPVSMQRDPLEVTLAATEGGGLHFVSAEAQGIAMPSYDYLLRYQNVSPAPPSATKLTLNDTPGTLFVRTAKGRFAKLAWEPGAVTAMSGEVPGLDATSERLLSLRFVYRPGPGNTLPYQPPLLPVEPVLAALLTTLPEEGAPYAGPRAYRLVVTDAEGRILERQHVELTPGVPRDLASCADDSPLTWRFDSLRLEYDEEGLPRLQMTVDGERFVYHSAPMRVGPRDDTVVEVMAFDSDHRRHDLEVRLRELPADSDLDGCLPSS</sequence>
<keyword evidence="1" id="KW-1133">Transmembrane helix</keyword>
<evidence type="ECO:0000256" key="1">
    <source>
        <dbReference type="SAM" id="Phobius"/>
    </source>
</evidence>
<dbReference type="EMBL" id="JBEGCI010000018">
    <property type="protein sequence ID" value="MEQ6890239.1"/>
    <property type="molecule type" value="Genomic_DNA"/>
</dbReference>
<evidence type="ECO:0000313" key="3">
    <source>
        <dbReference type="Proteomes" id="UP001472978"/>
    </source>
</evidence>
<feature type="transmembrane region" description="Helical" evidence="1">
    <location>
        <begin position="12"/>
        <end position="34"/>
    </location>
</feature>
<keyword evidence="1" id="KW-0812">Transmembrane</keyword>
<dbReference type="Proteomes" id="UP001472978">
    <property type="component" value="Unassembled WGS sequence"/>
</dbReference>
<name>A0ABV1N914_9GAMM</name>